<organism evidence="2 3">
    <name type="scientific">Micromonospora inaquosa</name>
    <dbReference type="NCBI Taxonomy" id="2203716"/>
    <lineage>
        <taxon>Bacteria</taxon>
        <taxon>Bacillati</taxon>
        <taxon>Actinomycetota</taxon>
        <taxon>Actinomycetes</taxon>
        <taxon>Micromonosporales</taxon>
        <taxon>Micromonosporaceae</taxon>
        <taxon>Micromonospora</taxon>
    </lineage>
</organism>
<name>A0A3N9WUX3_9ACTN</name>
<proteinExistence type="predicted"/>
<keyword evidence="1" id="KW-1133">Transmembrane helix</keyword>
<evidence type="ECO:0000313" key="3">
    <source>
        <dbReference type="Proteomes" id="UP000282312"/>
    </source>
</evidence>
<keyword evidence="1" id="KW-0472">Membrane</keyword>
<dbReference type="EMBL" id="QGSZ01000173">
    <property type="protein sequence ID" value="RQX04624.1"/>
    <property type="molecule type" value="Genomic_DNA"/>
</dbReference>
<protein>
    <submittedName>
        <fullName evidence="2">Uncharacterized protein</fullName>
    </submittedName>
</protein>
<comment type="caution">
    <text evidence="2">The sequence shown here is derived from an EMBL/GenBank/DDBJ whole genome shotgun (WGS) entry which is preliminary data.</text>
</comment>
<dbReference type="AlphaFoldDB" id="A0A3N9WUX3"/>
<keyword evidence="1" id="KW-0812">Transmembrane</keyword>
<evidence type="ECO:0000256" key="1">
    <source>
        <dbReference type="SAM" id="Phobius"/>
    </source>
</evidence>
<dbReference type="OrthoDB" id="9856500at2"/>
<accession>A0A3N9WUX3</accession>
<reference evidence="2 3" key="1">
    <citation type="submission" date="2018-05" db="EMBL/GenBank/DDBJ databases">
        <title>Micromonospora from Atacama Desert.</title>
        <authorList>
            <person name="Carro L."/>
            <person name="Goodfellow M."/>
            <person name="Klenk H.-P."/>
        </authorList>
    </citation>
    <scope>NUCLEOTIDE SEQUENCE [LARGE SCALE GENOMIC DNA]</scope>
    <source>
        <strain evidence="2 3">LB39</strain>
    </source>
</reference>
<dbReference type="Proteomes" id="UP000282312">
    <property type="component" value="Unassembled WGS sequence"/>
</dbReference>
<feature type="transmembrane region" description="Helical" evidence="1">
    <location>
        <begin position="24"/>
        <end position="47"/>
    </location>
</feature>
<gene>
    <name evidence="2" type="ORF">DLJ59_09425</name>
</gene>
<dbReference type="RefSeq" id="WP_124772107.1">
    <property type="nucleotide sequence ID" value="NZ_QGSZ01000173.1"/>
</dbReference>
<keyword evidence="3" id="KW-1185">Reference proteome</keyword>
<sequence>MAITSAGCDGPYAHAAAGQAAMTVLLWIAVLAPTVLFLVFGLMYVLLDSPRDKKALAILKLLPKSPTQVISLIVDMIRSRLQN</sequence>
<evidence type="ECO:0000313" key="2">
    <source>
        <dbReference type="EMBL" id="RQX04624.1"/>
    </source>
</evidence>